<dbReference type="Pfam" id="PF00440">
    <property type="entry name" value="TetR_N"/>
    <property type="match status" value="1"/>
</dbReference>
<accession>A0A1M6MRR6</accession>
<dbReference type="Gene3D" id="1.10.10.60">
    <property type="entry name" value="Homeodomain-like"/>
    <property type="match status" value="1"/>
</dbReference>
<dbReference type="PROSITE" id="PS50977">
    <property type="entry name" value="HTH_TETR_2"/>
    <property type="match status" value="1"/>
</dbReference>
<dbReference type="RefSeq" id="WP_073172781.1">
    <property type="nucleotide sequence ID" value="NZ_FQZE01000035.1"/>
</dbReference>
<dbReference type="SUPFAM" id="SSF48498">
    <property type="entry name" value="Tetracyclin repressor-like, C-terminal domain"/>
    <property type="match status" value="1"/>
</dbReference>
<dbReference type="Proteomes" id="UP000184050">
    <property type="component" value="Unassembled WGS sequence"/>
</dbReference>
<feature type="domain" description="HTH tetR-type" evidence="5">
    <location>
        <begin position="6"/>
        <end position="66"/>
    </location>
</feature>
<dbReference type="InterPro" id="IPR011075">
    <property type="entry name" value="TetR_C"/>
</dbReference>
<keyword evidence="7" id="KW-1185">Reference proteome</keyword>
<dbReference type="Pfam" id="PF16925">
    <property type="entry name" value="TetR_C_13"/>
    <property type="match status" value="1"/>
</dbReference>
<feature type="DNA-binding region" description="H-T-H motif" evidence="4">
    <location>
        <begin position="29"/>
        <end position="48"/>
    </location>
</feature>
<gene>
    <name evidence="6" type="ORF">SAMN05444280_13527</name>
</gene>
<sequence>MPRNKTYDADVVLEKAMNVFWVHGYEATSVRLLEKEMGINQFSIYASFKNKKNLFINALRAYREFVIKNRFQALLEEGAGFAELEKFLLSAATSTEGKEDKKGCLVVNTAGELGYKDPDVTSELNLYYNFIRNMILKVLKNAVKKGEIPANTDIEKQAGFFLGVMQGISVAGKTMEKHLLQDFIEVALKQIR</sequence>
<dbReference type="STRING" id="1168035.SAMN05444280_13527"/>
<organism evidence="6 7">
    <name type="scientific">Tangfeifania diversioriginum</name>
    <dbReference type="NCBI Taxonomy" id="1168035"/>
    <lineage>
        <taxon>Bacteria</taxon>
        <taxon>Pseudomonadati</taxon>
        <taxon>Bacteroidota</taxon>
        <taxon>Bacteroidia</taxon>
        <taxon>Marinilabiliales</taxon>
        <taxon>Prolixibacteraceae</taxon>
        <taxon>Tangfeifania</taxon>
    </lineage>
</organism>
<dbReference type="InterPro" id="IPR036271">
    <property type="entry name" value="Tet_transcr_reg_TetR-rel_C_sf"/>
</dbReference>
<evidence type="ECO:0000256" key="2">
    <source>
        <dbReference type="ARBA" id="ARBA00023125"/>
    </source>
</evidence>
<evidence type="ECO:0000256" key="1">
    <source>
        <dbReference type="ARBA" id="ARBA00023015"/>
    </source>
</evidence>
<dbReference type="PANTHER" id="PTHR47506">
    <property type="entry name" value="TRANSCRIPTIONAL REGULATORY PROTEIN"/>
    <property type="match status" value="1"/>
</dbReference>
<keyword evidence="2 4" id="KW-0238">DNA-binding</keyword>
<name>A0A1M6MRR6_9BACT</name>
<proteinExistence type="predicted"/>
<dbReference type="AlphaFoldDB" id="A0A1M6MRR6"/>
<protein>
    <submittedName>
        <fullName evidence="6">Transcriptional regulator, TetR family</fullName>
    </submittedName>
</protein>
<dbReference type="InterPro" id="IPR009057">
    <property type="entry name" value="Homeodomain-like_sf"/>
</dbReference>
<dbReference type="InterPro" id="IPR001647">
    <property type="entry name" value="HTH_TetR"/>
</dbReference>
<dbReference type="GO" id="GO:0003677">
    <property type="term" value="F:DNA binding"/>
    <property type="evidence" value="ECO:0007669"/>
    <property type="project" value="UniProtKB-UniRule"/>
</dbReference>
<dbReference type="PANTHER" id="PTHR47506:SF10">
    <property type="entry name" value="TRANSCRIPTIONAL REGULATORY PROTEIN"/>
    <property type="match status" value="1"/>
</dbReference>
<dbReference type="Gene3D" id="1.10.357.10">
    <property type="entry name" value="Tetracycline Repressor, domain 2"/>
    <property type="match status" value="1"/>
</dbReference>
<keyword evidence="1" id="KW-0805">Transcription regulation</keyword>
<evidence type="ECO:0000256" key="4">
    <source>
        <dbReference type="PROSITE-ProRule" id="PRU00335"/>
    </source>
</evidence>
<evidence type="ECO:0000313" key="7">
    <source>
        <dbReference type="Proteomes" id="UP000184050"/>
    </source>
</evidence>
<evidence type="ECO:0000259" key="5">
    <source>
        <dbReference type="PROSITE" id="PS50977"/>
    </source>
</evidence>
<evidence type="ECO:0000256" key="3">
    <source>
        <dbReference type="ARBA" id="ARBA00023163"/>
    </source>
</evidence>
<dbReference type="SUPFAM" id="SSF46689">
    <property type="entry name" value="Homeodomain-like"/>
    <property type="match status" value="1"/>
</dbReference>
<dbReference type="OrthoDB" id="881297at2"/>
<keyword evidence="3" id="KW-0804">Transcription</keyword>
<evidence type="ECO:0000313" key="6">
    <source>
        <dbReference type="EMBL" id="SHJ86161.1"/>
    </source>
</evidence>
<reference evidence="6 7" key="1">
    <citation type="submission" date="2016-11" db="EMBL/GenBank/DDBJ databases">
        <authorList>
            <person name="Jaros S."/>
            <person name="Januszkiewicz K."/>
            <person name="Wedrychowicz H."/>
        </authorList>
    </citation>
    <scope>NUCLEOTIDE SEQUENCE [LARGE SCALE GENOMIC DNA]</scope>
    <source>
        <strain evidence="6 7">DSM 27063</strain>
    </source>
</reference>
<dbReference type="EMBL" id="FQZE01000035">
    <property type="protein sequence ID" value="SHJ86161.1"/>
    <property type="molecule type" value="Genomic_DNA"/>
</dbReference>